<evidence type="ECO:0000313" key="3">
    <source>
        <dbReference type="Proteomes" id="UP000030151"/>
    </source>
</evidence>
<dbReference type="InterPro" id="IPR029526">
    <property type="entry name" value="PGBD"/>
</dbReference>
<dbReference type="PANTHER" id="PTHR47272:SF2">
    <property type="entry name" value="PIGGYBAC TRANSPOSABLE ELEMENT-DERIVED PROTEIN 3-LIKE"/>
    <property type="match status" value="1"/>
</dbReference>
<dbReference type="Proteomes" id="UP000030151">
    <property type="component" value="Unassembled WGS sequence"/>
</dbReference>
<comment type="caution">
    <text evidence="2">The sequence shown here is derived from an EMBL/GenBank/DDBJ whole genome shotgun (WGS) entry which is preliminary data.</text>
</comment>
<dbReference type="Pfam" id="PF13843">
    <property type="entry name" value="DDE_Tnp_1_7"/>
    <property type="match status" value="1"/>
</dbReference>
<dbReference type="PANTHER" id="PTHR47272">
    <property type="entry name" value="DDE_TNP_1_7 DOMAIN-CONTAINING PROTEIN"/>
    <property type="match status" value="1"/>
</dbReference>
<name>A0A0A1UMS0_9HYPO</name>
<dbReference type="HOGENOM" id="CLU_022617_2_0_1"/>
<gene>
    <name evidence="2" type="ORF">X797_010924</name>
</gene>
<protein>
    <submittedName>
        <fullName evidence="2">Transposase IS4 domain protein</fullName>
    </submittedName>
</protein>
<accession>A0A0A1UMS0</accession>
<evidence type="ECO:0000313" key="2">
    <source>
        <dbReference type="EMBL" id="EXU96031.1"/>
    </source>
</evidence>
<proteinExistence type="predicted"/>
<sequence>MVPFSGKSKVIVRMPYKPIPIGFKVWVMAQQGYFLQWNWHERGNGSVGVPSHVFAGKPLANTQAVVAYLLSKLPPPPSSAHGYHADNLFVTIPLIKLFRERGTATTGTTRVRGGIGNKFVSLKKEDDRKDFIPWGTTYSRPTKDQKVMHFAWKDNALVLLLSTYFDGLEEDIPRMRRCPSTTSSSAKTARVPFAGEFSEELPIPQFIDDYNHHMGGVDIGDRLRASYNWDRRTRRGGWRAIAFLFLLEPI</sequence>
<dbReference type="eggNOG" id="ENOG502RSI2">
    <property type="taxonomic scope" value="Eukaryota"/>
</dbReference>
<dbReference type="EMBL" id="JELW01000057">
    <property type="protein sequence ID" value="EXU96031.1"/>
    <property type="molecule type" value="Genomic_DNA"/>
</dbReference>
<dbReference type="AlphaFoldDB" id="A0A0A1UMS0"/>
<evidence type="ECO:0000259" key="1">
    <source>
        <dbReference type="Pfam" id="PF13843"/>
    </source>
</evidence>
<reference evidence="2 3" key="1">
    <citation type="submission" date="2014-02" db="EMBL/GenBank/DDBJ databases">
        <title>The genome sequence of the entomopathogenic fungus Metarhizium robertsii ARSEF 2575.</title>
        <authorList>
            <person name="Giuliano Garisto Donzelli B."/>
            <person name="Roe B.A."/>
            <person name="Macmil S.L."/>
            <person name="Krasnoff S.B."/>
            <person name="Gibson D.M."/>
        </authorList>
    </citation>
    <scope>NUCLEOTIDE SEQUENCE [LARGE SCALE GENOMIC DNA]</scope>
    <source>
        <strain evidence="2 3">ARSEF 2575</strain>
    </source>
</reference>
<feature type="domain" description="PiggyBac transposable element-derived protein" evidence="1">
    <location>
        <begin position="1"/>
        <end position="247"/>
    </location>
</feature>
<organism evidence="2 3">
    <name type="scientific">Metarhizium robertsii</name>
    <dbReference type="NCBI Taxonomy" id="568076"/>
    <lineage>
        <taxon>Eukaryota</taxon>
        <taxon>Fungi</taxon>
        <taxon>Dikarya</taxon>
        <taxon>Ascomycota</taxon>
        <taxon>Pezizomycotina</taxon>
        <taxon>Sordariomycetes</taxon>
        <taxon>Hypocreomycetidae</taxon>
        <taxon>Hypocreales</taxon>
        <taxon>Clavicipitaceae</taxon>
        <taxon>Metarhizium</taxon>
    </lineage>
</organism>